<dbReference type="GeneID" id="101712558"/>
<dbReference type="GO" id="GO:0006886">
    <property type="term" value="P:intracellular protein transport"/>
    <property type="evidence" value="ECO:0007669"/>
    <property type="project" value="InterPro"/>
</dbReference>
<evidence type="ECO:0000313" key="10">
    <source>
        <dbReference type="RefSeq" id="XP_021110634.1"/>
    </source>
</evidence>
<evidence type="ECO:0000259" key="8">
    <source>
        <dbReference type="Pfam" id="PF04841"/>
    </source>
</evidence>
<evidence type="ECO:0000256" key="3">
    <source>
        <dbReference type="ARBA" id="ARBA00017947"/>
    </source>
</evidence>
<keyword evidence="5" id="KW-0653">Protein transport</keyword>
<feature type="domain" description="Vps16 C-terminal" evidence="7">
    <location>
        <begin position="517"/>
        <end position="606"/>
    </location>
</feature>
<dbReference type="GO" id="GO:0005765">
    <property type="term" value="C:lysosomal membrane"/>
    <property type="evidence" value="ECO:0007669"/>
    <property type="project" value="UniProtKB-SubCell"/>
</dbReference>
<keyword evidence="5" id="KW-0813">Transport</keyword>
<evidence type="ECO:0000256" key="5">
    <source>
        <dbReference type="PIRNR" id="PIRNR007949"/>
    </source>
</evidence>
<comment type="function">
    <text evidence="5">Plays a role in vesicle-mediated protein trafficking to lysosomal compartments including the endocytic membrane transport and autophagic pathways. Believed to act as a core component of the putative HOPS and CORVET endosomal tethering complexes.</text>
</comment>
<sequence>MDCYTANWNPLGDSAFYRKYELYSMDWDLKEELRDCLVAAAPYGGPIALLRNPWRKEKAASVRPMLEIYSASGVPLVSLLWKSGPVVSMGWSAEEELLCVQEDGAVLVYGLHGDFRRHFSMGNEVLQNRVLDARIFHTELGSGVAILTGAHRFTLSANVGDLKLRRMPEVPGLQSAPSCWTTLFQERVAHILLAVGPDLYLLDHATCSVVTPPGLPPGVTSFLQMAVSFTYRHLALFTDTGYIWMGTASFTDKLCEFNCNIRAPPKQMVWCTRPRSKERAVVVAWERRLMVVGNAPESIQFVLDEDSYLVPELDGVRIFSRNTHEFLHEVPVTSEEIFKIASMAPGALLLEAQKEYEKESQKADEYLREIQELGQLTQAVQQCIEAAGHEHRPDMQKSLLRAASFGKCFLDRFPPDSFVRMCQDLRVLNAIRDYHIGIPLTYSQYKQLTIQVLLDRLVLRRLYPLAIQICEYLRLPEVQGISRILAHWACYKVQQKDVSDEDVARAINQKLGDTPGVSYSDIAARAYGCGRTELAIKLLEYEPRSGEQVPLLLKMKRSKLALSKAIESGDTDLVFTVLLHLKNELNRGDFFMTLRNQPMALSLYRQRIEGRVAALQIAADAFYKAKNEFAAKATEDQMRLLRLQRRLEDELGGQFLDLSLHDTVTTLIVGGHNKRAEQLSRDFRIPDKRLWWLKLTALADLEDWEELEKFSKSKKSPIGYLPFVEICMKQHNKYEAKKYASRVGPEQKVKALLLVGDVAQAADVAIEHRSEAELSLVLSHCTGASDGATADKIQRARTQAQKK</sequence>
<dbReference type="Gene3D" id="1.10.150.780">
    <property type="entry name" value="Vps16, C-terminal region"/>
    <property type="match status" value="1"/>
</dbReference>
<evidence type="ECO:0000256" key="2">
    <source>
        <dbReference type="ARBA" id="ARBA00009250"/>
    </source>
</evidence>
<accession>A0AAX6SPB4</accession>
<dbReference type="PANTHER" id="PTHR12811">
    <property type="entry name" value="VACUOLAR PROTEIN SORTING VPS16"/>
    <property type="match status" value="1"/>
</dbReference>
<dbReference type="Proteomes" id="UP000694906">
    <property type="component" value="Unplaced"/>
</dbReference>
<comment type="subunit">
    <text evidence="4">Core component of at least two putative endosomal tethering complexes, the homotypic fusion and vacuole protein sorting (HOPS) complex and the class C core vacuole/endosome tethering (CORVET) complex. Their common core is composed of the class C Vps proteins VPS11, VPS16, VPS18 and VPS33A, which in HOPS further associates with VPS39 and VPS41 and in CORVET with VPS8 and TGFBRAP1. Interacts with RAB5C. Interacts with STX17, MON1B. Associates with adapter protein complex 3 (AP-3) and clathrin:AP-3 complexes.</text>
</comment>
<feature type="domain" description="Vps16 N-terminal" evidence="8">
    <location>
        <begin position="4"/>
        <end position="420"/>
    </location>
</feature>
<proteinExistence type="inferred from homology"/>
<dbReference type="GO" id="GO:0016197">
    <property type="term" value="P:endosomal transport"/>
    <property type="evidence" value="ECO:0007669"/>
    <property type="project" value="TreeGrafter"/>
</dbReference>
<comment type="subcellular location">
    <subcellularLocation>
        <location evidence="5">Late endosome membrane</location>
        <topology evidence="5">Peripheral membrane protein</topology>
        <orientation evidence="5">Cytoplasmic side</orientation>
    </subcellularLocation>
    <subcellularLocation>
        <location evidence="1 5">Lysosome membrane</location>
        <topology evidence="1 5">Peripheral membrane protein</topology>
        <orientation evidence="1 5">Cytoplasmic side</orientation>
    </subcellularLocation>
    <text evidence="5">Cytoplasmic, peripheral membrane protein associated with late endosomes/lysosomes.</text>
</comment>
<dbReference type="FunFam" id="1.10.150.780:FF:000001">
    <property type="entry name" value="Vacuolar protein sorting-associated protein 16 homolog"/>
    <property type="match status" value="1"/>
</dbReference>
<evidence type="ECO:0000259" key="7">
    <source>
        <dbReference type="Pfam" id="PF04840"/>
    </source>
</evidence>
<dbReference type="PANTHER" id="PTHR12811:SF0">
    <property type="entry name" value="VACUOLAR PROTEIN SORTING-ASSOCIATED PROTEIN 16 HOMOLOG"/>
    <property type="match status" value="1"/>
</dbReference>
<comment type="similarity">
    <text evidence="2 5">Belongs to the VPS16 family.</text>
</comment>
<name>A0AAX6SPB4_HETGA</name>
<keyword evidence="5" id="KW-0458">Lysosome</keyword>
<protein>
    <recommendedName>
        <fullName evidence="3 5">Vacuolar protein sorting-associated protein 16 homolog</fullName>
    </recommendedName>
</protein>
<dbReference type="AlphaFoldDB" id="A0AAX6SPB4"/>
<organism evidence="9 10">
    <name type="scientific">Heterocephalus glaber</name>
    <name type="common">Naked mole rat</name>
    <dbReference type="NCBI Taxonomy" id="10181"/>
    <lineage>
        <taxon>Eukaryota</taxon>
        <taxon>Metazoa</taxon>
        <taxon>Chordata</taxon>
        <taxon>Craniata</taxon>
        <taxon>Vertebrata</taxon>
        <taxon>Euteleostomi</taxon>
        <taxon>Mammalia</taxon>
        <taxon>Eutheria</taxon>
        <taxon>Euarchontoglires</taxon>
        <taxon>Glires</taxon>
        <taxon>Rodentia</taxon>
        <taxon>Hystricomorpha</taxon>
        <taxon>Bathyergidae</taxon>
        <taxon>Heterocephalus</taxon>
    </lineage>
</organism>
<keyword evidence="5" id="KW-0967">Endosome</keyword>
<keyword evidence="9" id="KW-1185">Reference proteome</keyword>
<dbReference type="RefSeq" id="XP_021110634.1">
    <property type="nucleotide sequence ID" value="XM_021254975.1"/>
</dbReference>
<dbReference type="InterPro" id="IPR038132">
    <property type="entry name" value="Vps16_C_sf"/>
</dbReference>
<dbReference type="CTD" id="64601"/>
<dbReference type="InterPro" id="IPR016534">
    <property type="entry name" value="VPS16"/>
</dbReference>
<dbReference type="GO" id="GO:0033263">
    <property type="term" value="C:CORVET complex"/>
    <property type="evidence" value="ECO:0007669"/>
    <property type="project" value="UniProtKB-UniRule"/>
</dbReference>
<evidence type="ECO:0000256" key="4">
    <source>
        <dbReference type="ARBA" id="ARBA00061859"/>
    </source>
</evidence>
<evidence type="ECO:0000256" key="1">
    <source>
        <dbReference type="ARBA" id="ARBA00004630"/>
    </source>
</evidence>
<dbReference type="Pfam" id="PF04841">
    <property type="entry name" value="Vps16_N"/>
    <property type="match status" value="1"/>
</dbReference>
<dbReference type="Pfam" id="PF04840">
    <property type="entry name" value="Vps16_C"/>
    <property type="match status" value="2"/>
</dbReference>
<reference evidence="10" key="1">
    <citation type="submission" date="2025-08" db="UniProtKB">
        <authorList>
            <consortium name="RefSeq"/>
        </authorList>
    </citation>
    <scope>IDENTIFICATION</scope>
</reference>
<dbReference type="GO" id="GO:0042144">
    <property type="term" value="P:vacuole fusion, non-autophagic"/>
    <property type="evidence" value="ECO:0007669"/>
    <property type="project" value="TreeGrafter"/>
</dbReference>
<dbReference type="GO" id="GO:0031902">
    <property type="term" value="C:late endosome membrane"/>
    <property type="evidence" value="ECO:0007669"/>
    <property type="project" value="UniProtKB-SubCell"/>
</dbReference>
<keyword evidence="6" id="KW-0175">Coiled coil</keyword>
<feature type="coiled-coil region" evidence="6">
    <location>
        <begin position="349"/>
        <end position="376"/>
    </location>
</feature>
<gene>
    <name evidence="10" type="primary">Vps16</name>
</gene>
<dbReference type="GO" id="GO:0003779">
    <property type="term" value="F:actin binding"/>
    <property type="evidence" value="ECO:0007669"/>
    <property type="project" value="TreeGrafter"/>
</dbReference>
<dbReference type="GO" id="GO:0030897">
    <property type="term" value="C:HOPS complex"/>
    <property type="evidence" value="ECO:0007669"/>
    <property type="project" value="UniProtKB-UniRule"/>
</dbReference>
<evidence type="ECO:0000256" key="6">
    <source>
        <dbReference type="SAM" id="Coils"/>
    </source>
</evidence>
<dbReference type="InterPro" id="IPR006925">
    <property type="entry name" value="Vps16_C"/>
</dbReference>
<dbReference type="GO" id="GO:0005769">
    <property type="term" value="C:early endosome"/>
    <property type="evidence" value="ECO:0007669"/>
    <property type="project" value="UniProtKB-ARBA"/>
</dbReference>
<dbReference type="InterPro" id="IPR006926">
    <property type="entry name" value="Vps16_N"/>
</dbReference>
<feature type="domain" description="Vps16 C-terminal" evidence="7">
    <location>
        <begin position="607"/>
        <end position="798"/>
    </location>
</feature>
<keyword evidence="5" id="KW-0472">Membrane</keyword>
<dbReference type="PIRSF" id="PIRSF007949">
    <property type="entry name" value="VPS16"/>
    <property type="match status" value="1"/>
</dbReference>
<evidence type="ECO:0000313" key="9">
    <source>
        <dbReference type="Proteomes" id="UP000694906"/>
    </source>
</evidence>